<evidence type="ECO:0000313" key="2">
    <source>
        <dbReference type="EMBL" id="MPM93801.1"/>
    </source>
</evidence>
<evidence type="ECO:0000256" key="1">
    <source>
        <dbReference type="SAM" id="Phobius"/>
    </source>
</evidence>
<reference evidence="2" key="1">
    <citation type="submission" date="2019-08" db="EMBL/GenBank/DDBJ databases">
        <authorList>
            <person name="Kucharzyk K."/>
            <person name="Murdoch R.W."/>
            <person name="Higgins S."/>
            <person name="Loffler F."/>
        </authorList>
    </citation>
    <scope>NUCLEOTIDE SEQUENCE</scope>
</reference>
<proteinExistence type="predicted"/>
<dbReference type="AlphaFoldDB" id="A0A645DWV9"/>
<keyword evidence="1" id="KW-0472">Membrane</keyword>
<organism evidence="2">
    <name type="scientific">bioreactor metagenome</name>
    <dbReference type="NCBI Taxonomy" id="1076179"/>
    <lineage>
        <taxon>unclassified sequences</taxon>
        <taxon>metagenomes</taxon>
        <taxon>ecological metagenomes</taxon>
    </lineage>
</organism>
<keyword evidence="1" id="KW-0812">Transmembrane</keyword>
<accession>A0A645DWV9</accession>
<feature type="transmembrane region" description="Helical" evidence="1">
    <location>
        <begin position="14"/>
        <end position="34"/>
    </location>
</feature>
<name>A0A645DWV9_9ZZZZ</name>
<comment type="caution">
    <text evidence="2">The sequence shown here is derived from an EMBL/GenBank/DDBJ whole genome shotgun (WGS) entry which is preliminary data.</text>
</comment>
<keyword evidence="1" id="KW-1133">Transmembrane helix</keyword>
<gene>
    <name evidence="2" type="ORF">SDC9_140943</name>
</gene>
<protein>
    <submittedName>
        <fullName evidence="2">Uncharacterized protein</fullName>
    </submittedName>
</protein>
<dbReference type="EMBL" id="VSSQ01040527">
    <property type="protein sequence ID" value="MPM93801.1"/>
    <property type="molecule type" value="Genomic_DNA"/>
</dbReference>
<sequence length="77" mass="8523">MVSEYTPFTLYETIPISAGVGEIVLAFALLVLTVRLPVREPSISFEHPMNTESIVTSTAMANATNPRLFLILTVLQW</sequence>